<dbReference type="OrthoDB" id="1630758at2759"/>
<keyword evidence="3" id="KW-0862">Zinc</keyword>
<dbReference type="SMART" id="SM00184">
    <property type="entry name" value="RING"/>
    <property type="match status" value="1"/>
</dbReference>
<dbReference type="InterPro" id="IPR047126">
    <property type="entry name" value="RNF141-like"/>
</dbReference>
<gene>
    <name evidence="7" type="ORF">EG68_07418</name>
</gene>
<evidence type="ECO:0000259" key="6">
    <source>
        <dbReference type="PROSITE" id="PS50089"/>
    </source>
</evidence>
<dbReference type="InterPro" id="IPR017907">
    <property type="entry name" value="Znf_RING_CS"/>
</dbReference>
<dbReference type="InterPro" id="IPR013083">
    <property type="entry name" value="Znf_RING/FYVE/PHD"/>
</dbReference>
<organism evidence="7 8">
    <name type="scientific">Paragonimus skrjabini miyazakii</name>
    <dbReference type="NCBI Taxonomy" id="59628"/>
    <lineage>
        <taxon>Eukaryota</taxon>
        <taxon>Metazoa</taxon>
        <taxon>Spiralia</taxon>
        <taxon>Lophotrochozoa</taxon>
        <taxon>Platyhelminthes</taxon>
        <taxon>Trematoda</taxon>
        <taxon>Digenea</taxon>
        <taxon>Plagiorchiida</taxon>
        <taxon>Troglotremata</taxon>
        <taxon>Troglotrematidae</taxon>
        <taxon>Paragonimus</taxon>
    </lineage>
</organism>
<reference evidence="7" key="1">
    <citation type="submission" date="2019-07" db="EMBL/GenBank/DDBJ databases">
        <title>Annotation for the trematode Paragonimus miyazaki's.</title>
        <authorList>
            <person name="Choi Y.-J."/>
        </authorList>
    </citation>
    <scope>NUCLEOTIDE SEQUENCE</scope>
    <source>
        <strain evidence="7">Japan</strain>
    </source>
</reference>
<evidence type="ECO:0000256" key="2">
    <source>
        <dbReference type="ARBA" id="ARBA00022771"/>
    </source>
</evidence>
<feature type="domain" description="RING-type" evidence="6">
    <location>
        <begin position="140"/>
        <end position="206"/>
    </location>
</feature>
<evidence type="ECO:0000256" key="3">
    <source>
        <dbReference type="ARBA" id="ARBA00022833"/>
    </source>
</evidence>
<evidence type="ECO:0000313" key="8">
    <source>
        <dbReference type="Proteomes" id="UP000822476"/>
    </source>
</evidence>
<dbReference type="PROSITE" id="PS00518">
    <property type="entry name" value="ZF_RING_1"/>
    <property type="match status" value="1"/>
</dbReference>
<dbReference type="Gene3D" id="3.30.40.10">
    <property type="entry name" value="Zinc/RING finger domain, C3HC4 (zinc finger)"/>
    <property type="match status" value="1"/>
</dbReference>
<proteinExistence type="predicted"/>
<dbReference type="PANTHER" id="PTHR12109:SF5">
    <property type="entry name" value="RING-TYPE DOMAIN-CONTAINING PROTEIN"/>
    <property type="match status" value="1"/>
</dbReference>
<sequence>MHTPRTLGYCMNVVLRNTLLSLQERAAMNEQLNLSLSTITFEKLAHMVAQANVICDFVFSKGVFFFVLPKAPPKHIFWRLTLEIYCRYTKHAEIVYTRTMSPKEFLILHSELQRVKQSLETNVKDAQRAVVKSPEEQDLCCICFDRVPDIVLPCLHIFCQTCIQQWHGSQYKLPSHLQRPTQSAHPSTSSSSDTSDLNRSQCPLCRDRFEDTVNTWQLIDSPCGEQCRLEMSKYVRHLIESTGRLTTKFPADLFGDTPAATTTTAHATACGKPATSTDFLNYG</sequence>
<keyword evidence="8" id="KW-1185">Reference proteome</keyword>
<dbReference type="Pfam" id="PF13445">
    <property type="entry name" value="zf-RING_UBOX"/>
    <property type="match status" value="1"/>
</dbReference>
<comment type="caution">
    <text evidence="7">The sequence shown here is derived from an EMBL/GenBank/DDBJ whole genome shotgun (WGS) entry which is preliminary data.</text>
</comment>
<protein>
    <recommendedName>
        <fullName evidence="6">RING-type domain-containing protein</fullName>
    </recommendedName>
</protein>
<accession>A0A8S9YY64</accession>
<dbReference type="InterPro" id="IPR027370">
    <property type="entry name" value="Znf-RING_euk"/>
</dbReference>
<evidence type="ECO:0000313" key="7">
    <source>
        <dbReference type="EMBL" id="KAF7255807.1"/>
    </source>
</evidence>
<feature type="region of interest" description="Disordered" evidence="5">
    <location>
        <begin position="177"/>
        <end position="199"/>
    </location>
</feature>
<dbReference type="SUPFAM" id="SSF57850">
    <property type="entry name" value="RING/U-box"/>
    <property type="match status" value="1"/>
</dbReference>
<evidence type="ECO:0000256" key="5">
    <source>
        <dbReference type="SAM" id="MobiDB-lite"/>
    </source>
</evidence>
<dbReference type="Proteomes" id="UP000822476">
    <property type="component" value="Unassembled WGS sequence"/>
</dbReference>
<dbReference type="EMBL" id="JTDE01003653">
    <property type="protein sequence ID" value="KAF7255807.1"/>
    <property type="molecule type" value="Genomic_DNA"/>
</dbReference>
<name>A0A8S9YY64_9TREM</name>
<keyword evidence="1" id="KW-0479">Metal-binding</keyword>
<evidence type="ECO:0000256" key="4">
    <source>
        <dbReference type="PROSITE-ProRule" id="PRU00175"/>
    </source>
</evidence>
<keyword evidence="2 4" id="KW-0863">Zinc-finger</keyword>
<dbReference type="AlphaFoldDB" id="A0A8S9YY64"/>
<evidence type="ECO:0000256" key="1">
    <source>
        <dbReference type="ARBA" id="ARBA00022723"/>
    </source>
</evidence>
<dbReference type="PROSITE" id="PS50089">
    <property type="entry name" value="ZF_RING_2"/>
    <property type="match status" value="1"/>
</dbReference>
<dbReference type="InterPro" id="IPR001841">
    <property type="entry name" value="Znf_RING"/>
</dbReference>
<dbReference type="GO" id="GO:0008270">
    <property type="term" value="F:zinc ion binding"/>
    <property type="evidence" value="ECO:0007669"/>
    <property type="project" value="UniProtKB-KW"/>
</dbReference>
<dbReference type="PANTHER" id="PTHR12109">
    <property type="entry name" value="RING FINGER PROTEIN 141-RELATED"/>
    <property type="match status" value="1"/>
</dbReference>